<dbReference type="Gene3D" id="1.25.40.440">
    <property type="entry name" value="Nucleoporin, helical domain, central subdomain"/>
    <property type="match status" value="1"/>
</dbReference>
<evidence type="ECO:0000256" key="4">
    <source>
        <dbReference type="ARBA" id="ARBA00023242"/>
    </source>
</evidence>
<evidence type="ECO:0000256" key="1">
    <source>
        <dbReference type="ARBA" id="ARBA00004123"/>
    </source>
</evidence>
<dbReference type="Pfam" id="PF03177">
    <property type="entry name" value="Nucleoporin_C"/>
    <property type="match status" value="1"/>
</dbReference>
<reference evidence="9" key="2">
    <citation type="journal article" date="2007" name="PLoS Biol.">
        <title>Survey sequencing and comparative analysis of the elephant shark (Callorhinchus milii) genome.</title>
        <authorList>
            <person name="Venkatesh B."/>
            <person name="Kirkness E.F."/>
            <person name="Loh Y.H."/>
            <person name="Halpern A.L."/>
            <person name="Lee A.P."/>
            <person name="Johnson J."/>
            <person name="Dandona N."/>
            <person name="Viswanathan L.D."/>
            <person name="Tay A."/>
            <person name="Venter J.C."/>
            <person name="Strausberg R.L."/>
            <person name="Brenner S."/>
        </authorList>
    </citation>
    <scope>NUCLEOTIDE SEQUENCE [LARGE SCALE GENOMIC DNA]</scope>
</reference>
<reference evidence="8" key="4">
    <citation type="submission" date="2025-08" db="UniProtKB">
        <authorList>
            <consortium name="Ensembl"/>
        </authorList>
    </citation>
    <scope>IDENTIFICATION</scope>
</reference>
<dbReference type="GO" id="GO:0000972">
    <property type="term" value="P:transcription-dependent tethering of RNA polymerase II gene DNA at nuclear periphery"/>
    <property type="evidence" value="ECO:0007669"/>
    <property type="project" value="TreeGrafter"/>
</dbReference>
<dbReference type="GO" id="GO:0036228">
    <property type="term" value="P:protein localization to nuclear inner membrane"/>
    <property type="evidence" value="ECO:0007669"/>
    <property type="project" value="TreeGrafter"/>
</dbReference>
<keyword evidence="6" id="KW-0472">Membrane</keyword>
<evidence type="ECO:0000256" key="5">
    <source>
        <dbReference type="SAM" id="MobiDB-lite"/>
    </source>
</evidence>
<organism evidence="8 9">
    <name type="scientific">Callorhinchus milii</name>
    <name type="common">Ghost shark</name>
    <dbReference type="NCBI Taxonomy" id="7868"/>
    <lineage>
        <taxon>Eukaryota</taxon>
        <taxon>Metazoa</taxon>
        <taxon>Chordata</taxon>
        <taxon>Craniata</taxon>
        <taxon>Vertebrata</taxon>
        <taxon>Chondrichthyes</taxon>
        <taxon>Holocephali</taxon>
        <taxon>Chimaeriformes</taxon>
        <taxon>Callorhinchidae</taxon>
        <taxon>Callorhinchus</taxon>
    </lineage>
</organism>
<evidence type="ECO:0000256" key="6">
    <source>
        <dbReference type="SAM" id="Phobius"/>
    </source>
</evidence>
<evidence type="ECO:0000259" key="7">
    <source>
        <dbReference type="Pfam" id="PF03177"/>
    </source>
</evidence>
<dbReference type="GO" id="GO:0017056">
    <property type="term" value="F:structural constituent of nuclear pore"/>
    <property type="evidence" value="ECO:0007669"/>
    <property type="project" value="InterPro"/>
</dbReference>
<evidence type="ECO:0000256" key="2">
    <source>
        <dbReference type="ARBA" id="ARBA00007373"/>
    </source>
</evidence>
<dbReference type="InterPro" id="IPR042537">
    <property type="entry name" value="Nucleoporin_Nup155_C_2"/>
</dbReference>
<dbReference type="Proteomes" id="UP000314986">
    <property type="component" value="Unassembled WGS sequence"/>
</dbReference>
<dbReference type="AlphaFoldDB" id="A0A4W3GRG1"/>
<keyword evidence="9" id="KW-1185">Reference proteome</keyword>
<keyword evidence="3" id="KW-0813">Transport</keyword>
<dbReference type="InterPro" id="IPR004870">
    <property type="entry name" value="Nucleoporin_Nup155"/>
</dbReference>
<evidence type="ECO:0000313" key="9">
    <source>
        <dbReference type="Proteomes" id="UP000314986"/>
    </source>
</evidence>
<comment type="subcellular location">
    <subcellularLocation>
        <location evidence="1">Nucleus</location>
    </subcellularLocation>
</comment>
<name>A0A4W3GRG1_CALMI</name>
<sequence length="221" mass="25620">MAGQRLKGPNSLLCSYMLCYVRCVCTVCVRCMYGVCTVCVRCVYGVCTVCMYVVYVRCVCMLCMYGVYVRCVCTVCMYGVCTVYVRCVCTVYVDEGNGVFVVQFEQTLALAQRSTDELFNIALFNWLLQTDLPDKLLEVNSPYLEPYLLRMAKQEQNTVRYMDLLWRYYEKNRNFSNAARILARLADLHRYRAAHTPHTPHRHRAHAAHTPRTRHTHAARD</sequence>
<dbReference type="GO" id="GO:0006405">
    <property type="term" value="P:RNA export from nucleus"/>
    <property type="evidence" value="ECO:0007669"/>
    <property type="project" value="TreeGrafter"/>
</dbReference>
<reference evidence="9" key="3">
    <citation type="journal article" date="2014" name="Nature">
        <title>Elephant shark genome provides unique insights into gnathostome evolution.</title>
        <authorList>
            <consortium name="International Elephant Shark Genome Sequencing Consortium"/>
            <person name="Venkatesh B."/>
            <person name="Lee A.P."/>
            <person name="Ravi V."/>
            <person name="Maurya A.K."/>
            <person name="Lian M.M."/>
            <person name="Swann J.B."/>
            <person name="Ohta Y."/>
            <person name="Flajnik M.F."/>
            <person name="Sutoh Y."/>
            <person name="Kasahara M."/>
            <person name="Hoon S."/>
            <person name="Gangu V."/>
            <person name="Roy S.W."/>
            <person name="Irimia M."/>
            <person name="Korzh V."/>
            <person name="Kondrychyn I."/>
            <person name="Lim Z.W."/>
            <person name="Tay B.H."/>
            <person name="Tohari S."/>
            <person name="Kong K.W."/>
            <person name="Ho S."/>
            <person name="Lorente-Galdos B."/>
            <person name="Quilez J."/>
            <person name="Marques-Bonet T."/>
            <person name="Raney B.J."/>
            <person name="Ingham P.W."/>
            <person name="Tay A."/>
            <person name="Hillier L.W."/>
            <person name="Minx P."/>
            <person name="Boehm T."/>
            <person name="Wilson R.K."/>
            <person name="Brenner S."/>
            <person name="Warren W.C."/>
        </authorList>
    </citation>
    <scope>NUCLEOTIDE SEQUENCE [LARGE SCALE GENOMIC DNA]</scope>
</reference>
<comment type="similarity">
    <text evidence="2">Belongs to the non-repetitive/WGA-negative nucleoporin family.</text>
</comment>
<keyword evidence="6" id="KW-1133">Transmembrane helix</keyword>
<dbReference type="GeneTree" id="ENSGT00390000016532"/>
<reference evidence="8" key="5">
    <citation type="submission" date="2025-09" db="UniProtKB">
        <authorList>
            <consortium name="Ensembl"/>
        </authorList>
    </citation>
    <scope>IDENTIFICATION</scope>
</reference>
<evidence type="ECO:0000256" key="3">
    <source>
        <dbReference type="ARBA" id="ARBA00022448"/>
    </source>
</evidence>
<dbReference type="STRING" id="7868.ENSCMIP00000000629"/>
<dbReference type="PANTHER" id="PTHR10350:SF6">
    <property type="entry name" value="NUCLEAR PORE COMPLEX PROTEIN NUP155"/>
    <property type="match status" value="1"/>
</dbReference>
<feature type="transmembrane region" description="Helical" evidence="6">
    <location>
        <begin position="43"/>
        <end position="68"/>
    </location>
</feature>
<evidence type="ECO:0000313" key="8">
    <source>
        <dbReference type="Ensembl" id="ENSCMIP00000000629.1"/>
    </source>
</evidence>
<dbReference type="Ensembl" id="ENSCMIT00000000677.1">
    <property type="protein sequence ID" value="ENSCMIP00000000629.1"/>
    <property type="gene ID" value="ENSCMIG00000000455.1"/>
</dbReference>
<proteinExistence type="inferred from homology"/>
<dbReference type="InterPro" id="IPR007187">
    <property type="entry name" value="Nucleoporin_Nup133/Nup155_C"/>
</dbReference>
<feature type="domain" description="Nucleoporin Nup133/Nup155-like C-terminal" evidence="7">
    <location>
        <begin position="103"/>
        <end position="187"/>
    </location>
</feature>
<dbReference type="FunFam" id="1.25.40.440:FF:000001">
    <property type="entry name" value="Nuclear pore complex subunit"/>
    <property type="match status" value="1"/>
</dbReference>
<reference evidence="9" key="1">
    <citation type="journal article" date="2006" name="Science">
        <title>Ancient noncoding elements conserved in the human genome.</title>
        <authorList>
            <person name="Venkatesh B."/>
            <person name="Kirkness E.F."/>
            <person name="Loh Y.H."/>
            <person name="Halpern A.L."/>
            <person name="Lee A.P."/>
            <person name="Johnson J."/>
            <person name="Dandona N."/>
            <person name="Viswanathan L.D."/>
            <person name="Tay A."/>
            <person name="Venter J.C."/>
            <person name="Strausberg R.L."/>
            <person name="Brenner S."/>
        </authorList>
    </citation>
    <scope>NUCLEOTIDE SEQUENCE [LARGE SCALE GENOMIC DNA]</scope>
</reference>
<dbReference type="PANTHER" id="PTHR10350">
    <property type="entry name" value="NUCLEAR PORE COMPLEX PROTEIN NUP155"/>
    <property type="match status" value="1"/>
</dbReference>
<keyword evidence="6" id="KW-0812">Transmembrane</keyword>
<accession>A0A4W3GRG1</accession>
<dbReference type="GO" id="GO:0044611">
    <property type="term" value="C:nuclear pore inner ring"/>
    <property type="evidence" value="ECO:0007669"/>
    <property type="project" value="TreeGrafter"/>
</dbReference>
<dbReference type="InParanoid" id="A0A4W3GRG1"/>
<keyword evidence="4" id="KW-0539">Nucleus</keyword>
<feature type="region of interest" description="Disordered" evidence="5">
    <location>
        <begin position="196"/>
        <end position="221"/>
    </location>
</feature>
<dbReference type="GO" id="GO:0006606">
    <property type="term" value="P:protein import into nucleus"/>
    <property type="evidence" value="ECO:0007669"/>
    <property type="project" value="TreeGrafter"/>
</dbReference>
<protein>
    <submittedName>
        <fullName evidence="8">Nuclear pore complex protein Nup155-like</fullName>
    </submittedName>
</protein>